<dbReference type="EMBL" id="MT141251">
    <property type="protein sequence ID" value="QJA57039.1"/>
    <property type="molecule type" value="Genomic_DNA"/>
</dbReference>
<reference evidence="1" key="1">
    <citation type="submission" date="2020-03" db="EMBL/GenBank/DDBJ databases">
        <title>The deep terrestrial virosphere.</title>
        <authorList>
            <person name="Holmfeldt K."/>
            <person name="Nilsson E."/>
            <person name="Simone D."/>
            <person name="Lopez-Fernandez M."/>
            <person name="Wu X."/>
            <person name="de Brujin I."/>
            <person name="Lundin D."/>
            <person name="Andersson A."/>
            <person name="Bertilsson S."/>
            <person name="Dopson M."/>
        </authorList>
    </citation>
    <scope>NUCLEOTIDE SEQUENCE</scope>
    <source>
        <strain evidence="1">MM415B01736</strain>
    </source>
</reference>
<name>A0A6M3IHV1_9ZZZZ</name>
<protein>
    <submittedName>
        <fullName evidence="1">Uncharacterized protein</fullName>
    </submittedName>
</protein>
<proteinExistence type="predicted"/>
<organism evidence="1">
    <name type="scientific">viral metagenome</name>
    <dbReference type="NCBI Taxonomy" id="1070528"/>
    <lineage>
        <taxon>unclassified sequences</taxon>
        <taxon>metagenomes</taxon>
        <taxon>organismal metagenomes</taxon>
    </lineage>
</organism>
<evidence type="ECO:0000313" key="1">
    <source>
        <dbReference type="EMBL" id="QJA57039.1"/>
    </source>
</evidence>
<gene>
    <name evidence="1" type="ORF">MM415B01736_0005</name>
</gene>
<sequence length="77" mass="8795">MPTQIFKISRAPEAPPLKPDDLFNMLYHSRRDTEWAVEEVNLPNHLGEIVKRDKEPVIGRVVPIACDDPDYVTPPES</sequence>
<dbReference type="AlphaFoldDB" id="A0A6M3IHV1"/>
<accession>A0A6M3IHV1</accession>